<protein>
    <submittedName>
        <fullName evidence="3">Uncharacterized protein</fullName>
    </submittedName>
</protein>
<gene>
    <name evidence="3" type="ORF">I313_06488</name>
</gene>
<evidence type="ECO:0000256" key="2">
    <source>
        <dbReference type="SAM" id="Phobius"/>
    </source>
</evidence>
<feature type="region of interest" description="Disordered" evidence="1">
    <location>
        <begin position="29"/>
        <end position="52"/>
    </location>
</feature>
<dbReference type="EMBL" id="KN847914">
    <property type="protein sequence ID" value="KIR37760.1"/>
    <property type="molecule type" value="Genomic_DNA"/>
</dbReference>
<feature type="compositionally biased region" description="Low complexity" evidence="1">
    <location>
        <begin position="8"/>
        <end position="20"/>
    </location>
</feature>
<sequence>MSATSFDPLPSSTSSNSLRSLRRLSLPTILSSPIPTTPLESSWQPRSSKTPQSVHLFQEKHATEFAHLYEYDDEAERERRLRQEQEVLEEARRVGRMMRESLKAKAKEQLEGRVDQGAQQCNGKGRRPLSLLSGRQLEFQSPALVRVSEYVTPGPPERTGLVPPMKDDIEHLTPDLSTPILSDTYSPDPTIVTPEQRSLGIEFQRSLARESIHEEGYSSSAASADTSVQQSTYSWATSFSGETEELRVAAHYVPPQTPQEEEQDEDHEEKVIDTPEKIKRRRKRIIAIAHTVRQLEGIGSREVEDPTVYQKLVKAWNERPGFVPQEPLWTLEEQSKEERAPEVSTNSGAWLVPSRTPDPPANDLTQTQSHSSSNPSDHNSSQMSSPFRYSFASSVHDLVDDGGVERAAQILSEKAWLKTPLYGHDAFFGAHSPSNPYPTSSFQPKPRTRNSDDSFEGVGSIQSHDEKSEEQIKIERTEPKRTLRRIQTDISKLRAETTFVPLKPEAEAGPSAPPNFGLGFIGNWMMLGDNGRPLEIRPEETGFQQGEDGVEIKKAKKGRKQQGSVHSLSGIIPQSTRPVEDDSMETIDLTLDASRPASFYTTSDGRRQQRQQHTPGRTGYPFSSHSQRPDCWTPLTTSLPQHIECPLGPPIDLGAPASVPDRLAVGIWQVEQVERSEMEEGEWLEDLDSYRSSAICSSPSIFRPSPRKCHLQVRPKSIPPTTPVKEQNHPIFPDMLNTRARKEKRRSGEERGDEHRSSAKRRRQSYDRFYYRDMSVEESVDTAPEQKNTERPAAVIVDRSETMRAEVEKGHTQTEPVPPMSEPHPTANLDPEKGVISLSSPPPSRTPLVFFILGLFFPLLWFVGGWLLPHSTTQTPETETVPQAITHYLPRWLYHSNYTVLACRIASVASLSFFLIAGITLAIVLPLTL</sequence>
<feature type="compositionally biased region" description="Basic and acidic residues" evidence="1">
    <location>
        <begin position="463"/>
        <end position="481"/>
    </location>
</feature>
<dbReference type="HOGENOM" id="CLU_314964_0_0_1"/>
<keyword evidence="2" id="KW-1133">Transmembrane helix</keyword>
<feature type="transmembrane region" description="Helical" evidence="2">
    <location>
        <begin position="901"/>
        <end position="925"/>
    </location>
</feature>
<proteinExistence type="predicted"/>
<feature type="region of interest" description="Disordered" evidence="1">
    <location>
        <begin position="1"/>
        <end position="20"/>
    </location>
</feature>
<keyword evidence="2" id="KW-0812">Transmembrane</keyword>
<evidence type="ECO:0000256" key="1">
    <source>
        <dbReference type="SAM" id="MobiDB-lite"/>
    </source>
</evidence>
<name>A0A0D0UYG5_9TREE</name>
<feature type="compositionally biased region" description="Basic and acidic residues" evidence="1">
    <location>
        <begin position="746"/>
        <end position="757"/>
    </location>
</feature>
<accession>A0A0D0UYG5</accession>
<organism evidence="3 4">
    <name type="scientific">Cryptococcus deuterogattii Ram5</name>
    <dbReference type="NCBI Taxonomy" id="1296110"/>
    <lineage>
        <taxon>Eukaryota</taxon>
        <taxon>Fungi</taxon>
        <taxon>Dikarya</taxon>
        <taxon>Basidiomycota</taxon>
        <taxon>Agaricomycotina</taxon>
        <taxon>Tremellomycetes</taxon>
        <taxon>Tremellales</taxon>
        <taxon>Cryptococcaceae</taxon>
        <taxon>Cryptococcus</taxon>
        <taxon>Cryptococcus gattii species complex</taxon>
    </lineage>
</organism>
<keyword evidence="2" id="KW-0472">Membrane</keyword>
<dbReference type="OrthoDB" id="2564695at2759"/>
<feature type="compositionally biased region" description="Low complexity" evidence="1">
    <location>
        <begin position="368"/>
        <end position="385"/>
    </location>
</feature>
<reference evidence="3 4" key="1">
    <citation type="submission" date="2015-01" db="EMBL/GenBank/DDBJ databases">
        <title>The Genome Sequence of Cryptococcus gattii Ram5.</title>
        <authorList>
            <consortium name="The Broad Institute Genomics Platform"/>
            <person name="Cuomo C."/>
            <person name="Litvintseva A."/>
            <person name="Chen Y."/>
            <person name="Heitman J."/>
            <person name="Sun S."/>
            <person name="Springer D."/>
            <person name="Dromer F."/>
            <person name="Young S."/>
            <person name="Zeng Q."/>
            <person name="Gargeya S."/>
            <person name="Abouelleil A."/>
            <person name="Alvarado L."/>
            <person name="Chapman S.B."/>
            <person name="Gainer-Dewar J."/>
            <person name="Goldberg J."/>
            <person name="Griggs A."/>
            <person name="Gujja S."/>
            <person name="Hansen M."/>
            <person name="Howarth C."/>
            <person name="Imamovic A."/>
            <person name="Larimer J."/>
            <person name="Murphy C."/>
            <person name="Naylor J."/>
            <person name="Pearson M."/>
            <person name="Priest M."/>
            <person name="Roberts A."/>
            <person name="Saif S."/>
            <person name="Shea T."/>
            <person name="Sykes S."/>
            <person name="Wortman J."/>
            <person name="Nusbaum C."/>
            <person name="Birren B."/>
        </authorList>
    </citation>
    <scope>NUCLEOTIDE SEQUENCE [LARGE SCALE GENOMIC DNA]</scope>
    <source>
        <strain evidence="3 4">Ram5</strain>
    </source>
</reference>
<feature type="region of interest" description="Disordered" evidence="1">
    <location>
        <begin position="174"/>
        <end position="197"/>
    </location>
</feature>
<feature type="transmembrane region" description="Helical" evidence="2">
    <location>
        <begin position="848"/>
        <end position="868"/>
    </location>
</feature>
<feature type="compositionally biased region" description="Polar residues" evidence="1">
    <location>
        <begin position="175"/>
        <end position="187"/>
    </location>
</feature>
<keyword evidence="4" id="KW-1185">Reference proteome</keyword>
<feature type="compositionally biased region" description="Polar residues" evidence="1">
    <location>
        <begin position="432"/>
        <end position="443"/>
    </location>
</feature>
<feature type="region of interest" description="Disordered" evidence="1">
    <location>
        <begin position="540"/>
        <end position="629"/>
    </location>
</feature>
<dbReference type="Proteomes" id="UP000053392">
    <property type="component" value="Unassembled WGS sequence"/>
</dbReference>
<feature type="compositionally biased region" description="Polar residues" evidence="1">
    <location>
        <begin position="40"/>
        <end position="52"/>
    </location>
</feature>
<feature type="region of interest" description="Disordered" evidence="1">
    <location>
        <begin position="430"/>
        <end position="486"/>
    </location>
</feature>
<feature type="region of interest" description="Disordered" evidence="1">
    <location>
        <begin position="334"/>
        <end position="385"/>
    </location>
</feature>
<feature type="compositionally biased region" description="Polar residues" evidence="1">
    <location>
        <begin position="611"/>
        <end position="626"/>
    </location>
</feature>
<evidence type="ECO:0000313" key="4">
    <source>
        <dbReference type="Proteomes" id="UP000053392"/>
    </source>
</evidence>
<dbReference type="AlphaFoldDB" id="A0A0D0UYG5"/>
<feature type="compositionally biased region" description="Low complexity" evidence="1">
    <location>
        <begin position="29"/>
        <end position="39"/>
    </location>
</feature>
<feature type="compositionally biased region" description="Polar residues" evidence="1">
    <location>
        <begin position="561"/>
        <end position="577"/>
    </location>
</feature>
<feature type="region of interest" description="Disordered" evidence="1">
    <location>
        <begin position="738"/>
        <end position="763"/>
    </location>
</feature>
<evidence type="ECO:0000313" key="3">
    <source>
        <dbReference type="EMBL" id="KIR37760.1"/>
    </source>
</evidence>